<dbReference type="Proteomes" id="UP000616769">
    <property type="component" value="Unassembled WGS sequence"/>
</dbReference>
<reference evidence="1 2" key="1">
    <citation type="journal article" date="2015" name="Parasit. Vectors">
        <title>Draft genome of the scabies mite.</title>
        <authorList>
            <person name="Rider S.D.Jr."/>
            <person name="Morgan M.S."/>
            <person name="Arlian L.G."/>
        </authorList>
    </citation>
    <scope>NUCLEOTIDE SEQUENCE [LARGE SCALE GENOMIC DNA]</scope>
    <source>
        <strain evidence="1">Arlian Lab</strain>
    </source>
</reference>
<organism evidence="1 2">
    <name type="scientific">Sarcoptes scabiei</name>
    <name type="common">Itch mite</name>
    <name type="synonym">Acarus scabiei</name>
    <dbReference type="NCBI Taxonomy" id="52283"/>
    <lineage>
        <taxon>Eukaryota</taxon>
        <taxon>Metazoa</taxon>
        <taxon>Ecdysozoa</taxon>
        <taxon>Arthropoda</taxon>
        <taxon>Chelicerata</taxon>
        <taxon>Arachnida</taxon>
        <taxon>Acari</taxon>
        <taxon>Acariformes</taxon>
        <taxon>Sarcoptiformes</taxon>
        <taxon>Astigmata</taxon>
        <taxon>Psoroptidia</taxon>
        <taxon>Sarcoptoidea</taxon>
        <taxon>Sarcoptidae</taxon>
        <taxon>Sarcoptinae</taxon>
        <taxon>Sarcoptes</taxon>
    </lineage>
</organism>
<dbReference type="EMBL" id="JXLN01001511">
    <property type="protein sequence ID" value="KPM02310.1"/>
    <property type="molecule type" value="Genomic_DNA"/>
</dbReference>
<protein>
    <submittedName>
        <fullName evidence="1">Uncharacterized protein</fullName>
    </submittedName>
</protein>
<dbReference type="AlphaFoldDB" id="A0A131ZW22"/>
<gene>
    <name evidence="1" type="ORF">QR98_0007190</name>
</gene>
<accession>A0A131ZW22</accession>
<comment type="caution">
    <text evidence="1">The sequence shown here is derived from an EMBL/GenBank/DDBJ whole genome shotgun (WGS) entry which is preliminary data.</text>
</comment>
<evidence type="ECO:0000313" key="1">
    <source>
        <dbReference type="EMBL" id="KPM02310.1"/>
    </source>
</evidence>
<dbReference type="VEuPathDB" id="VectorBase:SSCA001792"/>
<evidence type="ECO:0000313" key="2">
    <source>
        <dbReference type="Proteomes" id="UP000616769"/>
    </source>
</evidence>
<name>A0A131ZW22_SARSC</name>
<sequence length="82" mass="8850">MEAEVFATLKLKLNPELVVAVVVDVKLDCDVKPKPLVNVGFGATEVAAGEPKMDGCCAAKLSCCGRIQSESCKTRGRRSRRR</sequence>
<proteinExistence type="predicted"/>